<dbReference type="EMBL" id="CP002048">
    <property type="protein sequence ID" value="ADI02562.1"/>
    <property type="molecule type" value="Genomic_DNA"/>
</dbReference>
<gene>
    <name evidence="2" type="ordered locus">Slip_1807</name>
</gene>
<keyword evidence="3" id="KW-1185">Reference proteome</keyword>
<name>D7CPC7_SYNLT</name>
<reference evidence="2 3" key="2">
    <citation type="journal article" date="2010" name="Stand. Genomic Sci.">
        <title>Complete genome sequence of Syntrophothermus lipocalidus type strain (TGB-C1).</title>
        <authorList>
            <person name="Djao O.D."/>
            <person name="Zhang X."/>
            <person name="Lucas S."/>
            <person name="Lapidus A."/>
            <person name="Del Rio T.G."/>
            <person name="Nolan M."/>
            <person name="Tice H."/>
            <person name="Cheng J.F."/>
            <person name="Han C."/>
            <person name="Tapia R."/>
            <person name="Goodwin L."/>
            <person name="Pitluck S."/>
            <person name="Liolios K."/>
            <person name="Ivanova N."/>
            <person name="Mavromatis K."/>
            <person name="Mikhailova N."/>
            <person name="Ovchinnikova G."/>
            <person name="Pati A."/>
            <person name="Brambilla E."/>
            <person name="Chen A."/>
            <person name="Palaniappan K."/>
            <person name="Land M."/>
            <person name="Hauser L."/>
            <person name="Chang Y.J."/>
            <person name="Jeffries C.D."/>
            <person name="Rohde M."/>
            <person name="Sikorski J."/>
            <person name="Spring S."/>
            <person name="Goker M."/>
            <person name="Detter J.C."/>
            <person name="Woyke T."/>
            <person name="Bristow J."/>
            <person name="Eisen J.A."/>
            <person name="Markowitz V."/>
            <person name="Hugenholtz P."/>
            <person name="Kyrpides N.C."/>
            <person name="Klenk H.P."/>
        </authorList>
    </citation>
    <scope>NUCLEOTIDE SEQUENCE [LARGE SCALE GENOMIC DNA]</scope>
    <source>
        <strain evidence="3">DSM 12680 / TGB-C1</strain>
    </source>
</reference>
<keyword evidence="1" id="KW-1133">Transmembrane helix</keyword>
<reference evidence="3" key="1">
    <citation type="journal article" date="2010" name="Stand. Genomic Sci.">
        <title>Complete genome sequence of Syntrophothermus lipocalidus type strain (TGB-C1T).</title>
        <authorList>
            <consortium name="US DOE Joint Genome Institute (JGI-PGF)"/>
            <person name="Djao O."/>
            <person name="Zhang X."/>
            <person name="Lucas S."/>
            <person name="Lapidus A."/>
            <person name="Glavina Del Rio T."/>
            <person name="Nolan M."/>
            <person name="Tice H."/>
            <person name="Cheng J."/>
            <person name="Han C."/>
            <person name="Tapia R."/>
            <person name="Goodwin L."/>
            <person name="Pitluck S."/>
            <person name="Liolios K."/>
            <person name="Ivanova N."/>
            <person name="Mavromatis K."/>
            <person name="Mikhailova N."/>
            <person name="Ovchinnikova G."/>
            <person name="Pati A."/>
            <person name="Brambilla E."/>
            <person name="Chen A."/>
            <person name="Palaniappan K."/>
            <person name="Land M."/>
            <person name="Hauser L."/>
            <person name="Chang Y."/>
            <person name="Jeffries C."/>
            <person name="Rohde M."/>
            <person name="Sikorski J."/>
            <person name="Spring S."/>
            <person name="Goker M."/>
            <person name="Detter J."/>
            <person name="Woyke T."/>
            <person name="Bristow J."/>
            <person name="Eisen J."/>
            <person name="Markowitz V."/>
            <person name="Hugenholtz P."/>
            <person name="Kyrpides N."/>
            <person name="Klenk H."/>
        </authorList>
    </citation>
    <scope>NUCLEOTIDE SEQUENCE [LARGE SCALE GENOMIC DNA]</scope>
    <source>
        <strain evidence="3">DSM 12680 / TGB-C1</strain>
    </source>
</reference>
<dbReference type="AlphaFoldDB" id="D7CPC7"/>
<dbReference type="eggNOG" id="ENOG50343SA">
    <property type="taxonomic scope" value="Bacteria"/>
</dbReference>
<feature type="transmembrane region" description="Helical" evidence="1">
    <location>
        <begin position="12"/>
        <end position="31"/>
    </location>
</feature>
<organism evidence="2 3">
    <name type="scientific">Syntrophothermus lipocalidus (strain DSM 12680 / TGB-C1)</name>
    <dbReference type="NCBI Taxonomy" id="643648"/>
    <lineage>
        <taxon>Bacteria</taxon>
        <taxon>Bacillati</taxon>
        <taxon>Bacillota</taxon>
        <taxon>Clostridia</taxon>
        <taxon>Eubacteriales</taxon>
        <taxon>Syntrophomonadaceae</taxon>
        <taxon>Syntrophothermus</taxon>
    </lineage>
</organism>
<evidence type="ECO:0000313" key="3">
    <source>
        <dbReference type="Proteomes" id="UP000000378"/>
    </source>
</evidence>
<sequence>MYEFLHSLLEHVVNVLGTFFAWLGNLLQALFNALKSVLIAIMQPLVAFFTGIAYLLSKCFYIVVLVVQVIFGLFKLIGAVILGVFNTFAQLLSFGGSTDYYYLPDAYRTGWDGVTGFLASTGVHTIAVIMTVFVWLMTAYALIRIAGGDR</sequence>
<feature type="transmembrane region" description="Helical" evidence="1">
    <location>
        <begin position="63"/>
        <end position="85"/>
    </location>
</feature>
<dbReference type="OrthoDB" id="1807538at2"/>
<feature type="transmembrane region" description="Helical" evidence="1">
    <location>
        <begin position="37"/>
        <end position="56"/>
    </location>
</feature>
<dbReference type="RefSeq" id="WP_013175964.1">
    <property type="nucleotide sequence ID" value="NC_014220.1"/>
</dbReference>
<evidence type="ECO:0000313" key="2">
    <source>
        <dbReference type="EMBL" id="ADI02562.1"/>
    </source>
</evidence>
<keyword evidence="1" id="KW-0812">Transmembrane</keyword>
<dbReference type="KEGG" id="slp:Slip_1807"/>
<evidence type="ECO:0000256" key="1">
    <source>
        <dbReference type="SAM" id="Phobius"/>
    </source>
</evidence>
<feature type="transmembrane region" description="Helical" evidence="1">
    <location>
        <begin position="117"/>
        <end position="143"/>
    </location>
</feature>
<dbReference type="STRING" id="643648.Slip_1807"/>
<proteinExistence type="predicted"/>
<keyword evidence="1" id="KW-0472">Membrane</keyword>
<dbReference type="HOGENOM" id="CLU_1739613_0_0_9"/>
<dbReference type="Proteomes" id="UP000000378">
    <property type="component" value="Chromosome"/>
</dbReference>
<accession>D7CPC7</accession>
<protein>
    <submittedName>
        <fullName evidence="2">Uncharacterized protein</fullName>
    </submittedName>
</protein>